<feature type="transmembrane region" description="Helical" evidence="1">
    <location>
        <begin position="64"/>
        <end position="84"/>
    </location>
</feature>
<accession>A0A167AEE3</accession>
<evidence type="ECO:0000313" key="5">
    <source>
        <dbReference type="Proteomes" id="UP000317257"/>
    </source>
</evidence>
<protein>
    <recommendedName>
        <fullName evidence="6">DUF4267 domain-containing protein</fullName>
    </recommendedName>
</protein>
<keyword evidence="4" id="KW-1185">Reference proteome</keyword>
<dbReference type="AlphaFoldDB" id="A0A167AEE3"/>
<organism evidence="2 4">
    <name type="scientific">Metarhizium rileyi (strain RCEF 4871)</name>
    <name type="common">Nomuraea rileyi</name>
    <dbReference type="NCBI Taxonomy" id="1649241"/>
    <lineage>
        <taxon>Eukaryota</taxon>
        <taxon>Fungi</taxon>
        <taxon>Dikarya</taxon>
        <taxon>Ascomycota</taxon>
        <taxon>Pezizomycotina</taxon>
        <taxon>Sordariomycetes</taxon>
        <taxon>Hypocreomycetidae</taxon>
        <taxon>Hypocreales</taxon>
        <taxon>Clavicipitaceae</taxon>
        <taxon>Metarhizium</taxon>
    </lineage>
</organism>
<dbReference type="Proteomes" id="UP000243498">
    <property type="component" value="Unassembled WGS sequence"/>
</dbReference>
<proteinExistence type="predicted"/>
<evidence type="ECO:0000256" key="1">
    <source>
        <dbReference type="SAM" id="Phobius"/>
    </source>
</evidence>
<reference evidence="5" key="2">
    <citation type="submission" date="2018-12" db="EMBL/GenBank/DDBJ databases">
        <title>The complete genome of Metarhizium rileyi, a key fungal pathogen of Lepidoptera.</title>
        <authorList>
            <person name="Binneck E."/>
            <person name="Lastra C.C.L."/>
            <person name="Sosa-Gomez D.R."/>
        </authorList>
    </citation>
    <scope>NUCLEOTIDE SEQUENCE [LARGE SCALE GENOMIC DNA]</scope>
    <source>
        <strain evidence="5">Cep018-CH2</strain>
    </source>
</reference>
<name>A0A167AEE3_METRR</name>
<reference evidence="3" key="3">
    <citation type="journal article" date="2019" name="Microbiol. Resour. Announc.">
        <title>Genome Sequence of Metarhizium rileyi, a Microbial Control Agent for Lepidoptera.</title>
        <authorList>
            <person name="Binneck E."/>
            <person name="Lastra C.C.L."/>
            <person name="Sosa-Gomez D.R."/>
        </authorList>
    </citation>
    <scope>NUCLEOTIDE SEQUENCE</scope>
    <source>
        <strain evidence="3">Cep018-CH2</strain>
    </source>
</reference>
<dbReference type="Proteomes" id="UP000317257">
    <property type="component" value="Unassembled WGS sequence"/>
</dbReference>
<reference evidence="2 4" key="1">
    <citation type="journal article" date="2016" name="Genome Biol. Evol.">
        <title>Divergent and convergent evolution of fungal pathogenicity.</title>
        <authorList>
            <person name="Shang Y."/>
            <person name="Xiao G."/>
            <person name="Zheng P."/>
            <person name="Cen K."/>
            <person name="Zhan S."/>
            <person name="Wang C."/>
        </authorList>
    </citation>
    <scope>NUCLEOTIDE SEQUENCE [LARGE SCALE GENOMIC DNA]</scope>
    <source>
        <strain evidence="2 4">RCEF 4871</strain>
    </source>
</reference>
<gene>
    <name evidence="3" type="ORF">ED733_004559</name>
    <name evidence="2" type="ORF">NOR_06479</name>
</gene>
<evidence type="ECO:0000313" key="4">
    <source>
        <dbReference type="Proteomes" id="UP000243498"/>
    </source>
</evidence>
<dbReference type="OMA" id="LGMWLED"/>
<sequence length="199" mass="21775">MDEASPTTPLLRRNMPAKGPPPVTRLQYISTASIAVLHVLRGIALLACPAMALSGFALPRSRTAFVFTSLLGVRDIVLGGLLALADPRRSYEIYRALGIALFSDSVDTFVWIFVVACSAHLRNPAPEIMSVVLLAILEHLTLWSFDDENDDGPSPSQQATIQVTRLDDQRLRLGMWLEDLKRAESLQQEALSSPKSPAP</sequence>
<keyword evidence="1" id="KW-1133">Transmembrane helix</keyword>
<evidence type="ECO:0000313" key="3">
    <source>
        <dbReference type="EMBL" id="TWU77303.1"/>
    </source>
</evidence>
<dbReference type="EMBL" id="AZHC01000024">
    <property type="protein sequence ID" value="OAA38826.1"/>
    <property type="molecule type" value="Genomic_DNA"/>
</dbReference>
<comment type="caution">
    <text evidence="2">The sequence shown here is derived from an EMBL/GenBank/DDBJ whole genome shotgun (WGS) entry which is preliminary data.</text>
</comment>
<evidence type="ECO:0000313" key="2">
    <source>
        <dbReference type="EMBL" id="OAA38826.1"/>
    </source>
</evidence>
<feature type="transmembrane region" description="Helical" evidence="1">
    <location>
        <begin position="28"/>
        <end position="52"/>
    </location>
</feature>
<dbReference type="OrthoDB" id="4160064at2759"/>
<keyword evidence="1" id="KW-0472">Membrane</keyword>
<evidence type="ECO:0008006" key="6">
    <source>
        <dbReference type="Google" id="ProtNLM"/>
    </source>
</evidence>
<accession>A0A5C6GMA5</accession>
<keyword evidence="1" id="KW-0812">Transmembrane</keyword>
<dbReference type="EMBL" id="SBHS01000003">
    <property type="protein sequence ID" value="TWU77303.1"/>
    <property type="molecule type" value="Genomic_DNA"/>
</dbReference>